<evidence type="ECO:0000313" key="2">
    <source>
        <dbReference type="EMBL" id="CAF0954803.1"/>
    </source>
</evidence>
<keyword evidence="4" id="KW-1185">Reference proteome</keyword>
<dbReference type="Proteomes" id="UP000663854">
    <property type="component" value="Unassembled WGS sequence"/>
</dbReference>
<protein>
    <submittedName>
        <fullName evidence="3">Uncharacterized protein</fullName>
    </submittedName>
</protein>
<evidence type="ECO:0000256" key="1">
    <source>
        <dbReference type="SAM" id="Phobius"/>
    </source>
</evidence>
<comment type="caution">
    <text evidence="3">The sequence shown here is derived from an EMBL/GenBank/DDBJ whole genome shotgun (WGS) entry which is preliminary data.</text>
</comment>
<accession>A0A815XLI0</accession>
<name>A0A815XLI0_9BILA</name>
<evidence type="ECO:0000313" key="3">
    <source>
        <dbReference type="EMBL" id="CAF1558947.1"/>
    </source>
</evidence>
<dbReference type="EMBL" id="CAJNOL010003343">
    <property type="protein sequence ID" value="CAF1558947.1"/>
    <property type="molecule type" value="Genomic_DNA"/>
</dbReference>
<feature type="transmembrane region" description="Helical" evidence="1">
    <location>
        <begin position="21"/>
        <end position="45"/>
    </location>
</feature>
<evidence type="ECO:0000313" key="4">
    <source>
        <dbReference type="Proteomes" id="UP000663870"/>
    </source>
</evidence>
<keyword evidence="1" id="KW-1133">Transmembrane helix</keyword>
<reference evidence="3" key="1">
    <citation type="submission" date="2021-02" db="EMBL/GenBank/DDBJ databases">
        <authorList>
            <person name="Nowell W R."/>
        </authorList>
    </citation>
    <scope>NUCLEOTIDE SEQUENCE</scope>
</reference>
<dbReference type="EMBL" id="CAJNOH010000226">
    <property type="protein sequence ID" value="CAF0954803.1"/>
    <property type="molecule type" value="Genomic_DNA"/>
</dbReference>
<keyword evidence="1" id="KW-0812">Transmembrane</keyword>
<dbReference type="AlphaFoldDB" id="A0A815XLI0"/>
<gene>
    <name evidence="3" type="ORF">JXQ802_LOCUS44205</name>
    <name evidence="2" type="ORF">PYM288_LOCUS12311</name>
</gene>
<dbReference type="Proteomes" id="UP000663870">
    <property type="component" value="Unassembled WGS sequence"/>
</dbReference>
<organism evidence="3 4">
    <name type="scientific">Rotaria sordida</name>
    <dbReference type="NCBI Taxonomy" id="392033"/>
    <lineage>
        <taxon>Eukaryota</taxon>
        <taxon>Metazoa</taxon>
        <taxon>Spiralia</taxon>
        <taxon>Gnathifera</taxon>
        <taxon>Rotifera</taxon>
        <taxon>Eurotatoria</taxon>
        <taxon>Bdelloidea</taxon>
        <taxon>Philodinida</taxon>
        <taxon>Philodinidae</taxon>
        <taxon>Rotaria</taxon>
    </lineage>
</organism>
<keyword evidence="1" id="KW-0472">Membrane</keyword>
<proteinExistence type="predicted"/>
<sequence length="265" mass="29847">MDNQMQDSIVLRAGRARKRKLLGLVLAIICLGLYIALAIILFKYFNPPRQISNLVTTKVTNDIEYMTSTNLPDVITTMDIVNSSEQSILSTIGVSLIEIYTNYSLREPIEYETDGHPLGNTLFFNGALMCNYTGYVSSVSFRLFTNWEDTALLYLFVISGSPFNYHISYRYAIKPQKNTTQWQTIKIPSRTLPISVTDFFAIGMQDSSNMSQIYTIHPPIGMMGANINETTRKFISKLGAGFAPAFTYTAVHYKEISAIKPIVVR</sequence>